<dbReference type="GO" id="GO:0034220">
    <property type="term" value="P:monoatomic ion transmembrane transport"/>
    <property type="evidence" value="ECO:0007669"/>
    <property type="project" value="UniProtKB-KW"/>
</dbReference>
<feature type="transmembrane region" description="Helical" evidence="1">
    <location>
        <begin position="96"/>
        <end position="117"/>
    </location>
</feature>
<evidence type="ECO:0000259" key="2">
    <source>
        <dbReference type="Pfam" id="PF07885"/>
    </source>
</evidence>
<reference evidence="3" key="1">
    <citation type="journal article" date="2018" name="Genome Biol.">
        <title>SKESA: strategic k-mer extension for scrupulous assemblies.</title>
        <authorList>
            <person name="Souvorov A."/>
            <person name="Agarwala R."/>
            <person name="Lipman D.J."/>
        </authorList>
    </citation>
    <scope>NUCLEOTIDE SEQUENCE</scope>
    <source>
        <strain evidence="3">RS189</strain>
    </source>
</reference>
<comment type="caution">
    <text evidence="3">The sequence shown here is derived from an EMBL/GenBank/DDBJ whole genome shotgun (WGS) entry which is preliminary data.</text>
</comment>
<evidence type="ECO:0000313" key="4">
    <source>
        <dbReference type="Proteomes" id="UP000867745"/>
    </source>
</evidence>
<keyword evidence="3" id="KW-0407">Ion channel</keyword>
<dbReference type="Gene3D" id="1.10.287.70">
    <property type="match status" value="1"/>
</dbReference>
<keyword evidence="1" id="KW-0812">Transmembrane</keyword>
<dbReference type="InterPro" id="IPR013099">
    <property type="entry name" value="K_chnl_dom"/>
</dbReference>
<keyword evidence="1" id="KW-0472">Membrane</keyword>
<evidence type="ECO:0000313" key="3">
    <source>
        <dbReference type="EMBL" id="HAT7591104.1"/>
    </source>
</evidence>
<sequence>MKKMPLQTDLLISGDDDSLATPSDIKYELSSTIGKLIQKATYTDLIIGAVMAIFLGSTLITLIGGLNNSDGFIDSLYFSFVTFTTLGYGDLTPVGFARFISVILTLSGLLFTSLLIGKFASERQQAMLLLVHTSDCQRRIDAFCIELYKLNDDLIGAFNAQNISLTQSILKTITSRFEASSNYIIFHANQSDLTGFGNDSVLMKFYHILNLIQESCHRIQTHKHSLPDELIFNRSLALAKRSCSLISIMYKLHVRSMKSYGYTDAFLIKVKNNFPSKIFNFRTFPFLASAYNHTRLFIYNKLEKITVTKEYDDNNSLLVGIRKIKTLMQERLSEIILSHKTIINPKLLNDVYDLMPEGNKTSWGKGIHKSIAANLTISNRLAQSAIDTLIAQKKLPRYPLRGSKTK</sequence>
<evidence type="ECO:0000256" key="1">
    <source>
        <dbReference type="SAM" id="Phobius"/>
    </source>
</evidence>
<keyword evidence="3" id="KW-0406">Ion transport</keyword>
<dbReference type="SUPFAM" id="SSF81324">
    <property type="entry name" value="Voltage-gated potassium channels"/>
    <property type="match status" value="1"/>
</dbReference>
<reference evidence="3" key="2">
    <citation type="submission" date="2020-11" db="EMBL/GenBank/DDBJ databases">
        <authorList>
            <consortium name="NCBI Pathogen Detection Project"/>
        </authorList>
    </citation>
    <scope>NUCLEOTIDE SEQUENCE</scope>
    <source>
        <strain evidence="3">RS189</strain>
    </source>
</reference>
<dbReference type="EMBL" id="DACUGV010000001">
    <property type="protein sequence ID" value="HAT7591104.1"/>
    <property type="molecule type" value="Genomic_DNA"/>
</dbReference>
<feature type="domain" description="Potassium channel" evidence="2">
    <location>
        <begin position="52"/>
        <end position="121"/>
    </location>
</feature>
<name>A0AA38DQG1_9ENTR</name>
<dbReference type="Pfam" id="PF07885">
    <property type="entry name" value="Ion_trans_2"/>
    <property type="match status" value="1"/>
</dbReference>
<organism evidence="3 4">
    <name type="scientific">Citrobacter werkmanii</name>
    <dbReference type="NCBI Taxonomy" id="67827"/>
    <lineage>
        <taxon>Bacteria</taxon>
        <taxon>Pseudomonadati</taxon>
        <taxon>Pseudomonadota</taxon>
        <taxon>Gammaproteobacteria</taxon>
        <taxon>Enterobacterales</taxon>
        <taxon>Enterobacteriaceae</taxon>
        <taxon>Citrobacter</taxon>
        <taxon>Citrobacter freundii complex</taxon>
    </lineage>
</organism>
<feature type="transmembrane region" description="Helical" evidence="1">
    <location>
        <begin position="45"/>
        <end position="66"/>
    </location>
</feature>
<dbReference type="Proteomes" id="UP000867745">
    <property type="component" value="Unassembled WGS sequence"/>
</dbReference>
<dbReference type="AlphaFoldDB" id="A0AA38DQG1"/>
<gene>
    <name evidence="3" type="ORF">JAW44_000808</name>
</gene>
<keyword evidence="3" id="KW-0813">Transport</keyword>
<proteinExistence type="predicted"/>
<protein>
    <submittedName>
        <fullName evidence="3">Two pore domain potassium channel family protein</fullName>
    </submittedName>
</protein>
<accession>A0AA38DQG1</accession>
<keyword evidence="1" id="KW-1133">Transmembrane helix</keyword>